<keyword evidence="3" id="KW-1185">Reference proteome</keyword>
<evidence type="ECO:0000313" key="3">
    <source>
        <dbReference type="Proteomes" id="UP000251314"/>
    </source>
</evidence>
<proteinExistence type="predicted"/>
<dbReference type="Proteomes" id="UP000251314">
    <property type="component" value="Unassembled WGS sequence"/>
</dbReference>
<dbReference type="VEuPathDB" id="FungiDB:PC110_g5009"/>
<sequence length="170" mass="18090">MVRVTGSSGDSRFHLEAQEEDEVPIKLEPRKDASAGRDVQPGRAPVVPGHEHSDGVLAVVSLKEPVAQAPVTTNKPDTAKATLRLLKEAGVPAGAFKLKNLFDLVLEVMQIALLELFEKLGVLVGMSLTQIESSVNIVALLPPPPGSGSQTGLSRHSRYVFMTSKEGSDS</sequence>
<organism evidence="2 3">
    <name type="scientific">Phytophthora cactorum</name>
    <dbReference type="NCBI Taxonomy" id="29920"/>
    <lineage>
        <taxon>Eukaryota</taxon>
        <taxon>Sar</taxon>
        <taxon>Stramenopiles</taxon>
        <taxon>Oomycota</taxon>
        <taxon>Peronosporomycetes</taxon>
        <taxon>Peronosporales</taxon>
        <taxon>Peronosporaceae</taxon>
        <taxon>Phytophthora</taxon>
    </lineage>
</organism>
<name>A0A329SPH8_9STRA</name>
<dbReference type="AlphaFoldDB" id="A0A329SPH8"/>
<comment type="caution">
    <text evidence="2">The sequence shown here is derived from an EMBL/GenBank/DDBJ whole genome shotgun (WGS) entry which is preliminary data.</text>
</comment>
<evidence type="ECO:0000313" key="2">
    <source>
        <dbReference type="EMBL" id="RAW38764.1"/>
    </source>
</evidence>
<feature type="compositionally biased region" description="Basic and acidic residues" evidence="1">
    <location>
        <begin position="11"/>
        <end position="35"/>
    </location>
</feature>
<evidence type="ECO:0000256" key="1">
    <source>
        <dbReference type="SAM" id="MobiDB-lite"/>
    </source>
</evidence>
<protein>
    <submittedName>
        <fullName evidence="2">Uncharacterized protein</fullName>
    </submittedName>
</protein>
<gene>
    <name evidence="2" type="ORF">PC110_g5009</name>
</gene>
<dbReference type="EMBL" id="MJFZ01000081">
    <property type="protein sequence ID" value="RAW38764.1"/>
    <property type="molecule type" value="Genomic_DNA"/>
</dbReference>
<feature type="compositionally biased region" description="Polar residues" evidence="1">
    <location>
        <begin position="1"/>
        <end position="10"/>
    </location>
</feature>
<reference evidence="2 3" key="1">
    <citation type="submission" date="2018-01" db="EMBL/GenBank/DDBJ databases">
        <title>Draft genome of the strawberry crown rot pathogen Phytophthora cactorum.</title>
        <authorList>
            <person name="Armitage A.D."/>
            <person name="Lysoe E."/>
            <person name="Nellist C.F."/>
            <person name="Harrison R.J."/>
            <person name="Brurberg M.B."/>
        </authorList>
    </citation>
    <scope>NUCLEOTIDE SEQUENCE [LARGE SCALE GENOMIC DNA]</scope>
    <source>
        <strain evidence="2 3">10300</strain>
    </source>
</reference>
<feature type="region of interest" description="Disordered" evidence="1">
    <location>
        <begin position="1"/>
        <end position="50"/>
    </location>
</feature>
<accession>A0A329SPH8</accession>